<evidence type="ECO:0000256" key="2">
    <source>
        <dbReference type="SAM" id="MobiDB-lite"/>
    </source>
</evidence>
<dbReference type="InterPro" id="IPR011990">
    <property type="entry name" value="TPR-like_helical_dom_sf"/>
</dbReference>
<organism evidence="3 4">
    <name type="scientific">Flavobacterium ponti</name>
    <dbReference type="NCBI Taxonomy" id="665133"/>
    <lineage>
        <taxon>Bacteria</taxon>
        <taxon>Pseudomonadati</taxon>
        <taxon>Bacteroidota</taxon>
        <taxon>Flavobacteriia</taxon>
        <taxon>Flavobacteriales</taxon>
        <taxon>Flavobacteriaceae</taxon>
        <taxon>Flavobacterium</taxon>
    </lineage>
</organism>
<keyword evidence="4" id="KW-1185">Reference proteome</keyword>
<dbReference type="Pfam" id="PF00515">
    <property type="entry name" value="TPR_1"/>
    <property type="match status" value="1"/>
</dbReference>
<gene>
    <name evidence="3" type="ORF">ACFO3U_05185</name>
</gene>
<dbReference type="SUPFAM" id="SSF48452">
    <property type="entry name" value="TPR-like"/>
    <property type="match status" value="1"/>
</dbReference>
<feature type="region of interest" description="Disordered" evidence="2">
    <location>
        <begin position="140"/>
        <end position="238"/>
    </location>
</feature>
<feature type="compositionally biased region" description="Basic and acidic residues" evidence="2">
    <location>
        <begin position="214"/>
        <end position="238"/>
    </location>
</feature>
<accession>A0ABV9P4P9</accession>
<dbReference type="Gene3D" id="1.25.40.10">
    <property type="entry name" value="Tetratricopeptide repeat domain"/>
    <property type="match status" value="1"/>
</dbReference>
<evidence type="ECO:0000256" key="1">
    <source>
        <dbReference type="PROSITE-ProRule" id="PRU00339"/>
    </source>
</evidence>
<sequence>MNRVIVYVVLLVTSFVFAQEDHKELYKGNEAFKGKKYIASEADYRVSASSDKDVKAASQYNLGNSIYRLNQPGEAKFKYLEATTSAKTKEEKHKAFHNLGNTLMLEKNYQAAVESYKNALRNNPYDEQTRYNYALAKKFLKENPPKSGGGGNDKDKNKDQDQDKNKDQDQQDKKENNDKKDQNKEGDKEDKGNPQPQGADKQKIENILEAVNNAEKKIQEKVNERKEKGVRIQTDKDW</sequence>
<evidence type="ECO:0000313" key="4">
    <source>
        <dbReference type="Proteomes" id="UP001595885"/>
    </source>
</evidence>
<dbReference type="SMART" id="SM00028">
    <property type="entry name" value="TPR"/>
    <property type="match status" value="2"/>
</dbReference>
<reference evidence="4" key="1">
    <citation type="journal article" date="2019" name="Int. J. Syst. Evol. Microbiol.">
        <title>The Global Catalogue of Microorganisms (GCM) 10K type strain sequencing project: providing services to taxonomists for standard genome sequencing and annotation.</title>
        <authorList>
            <consortium name="The Broad Institute Genomics Platform"/>
            <consortium name="The Broad Institute Genome Sequencing Center for Infectious Disease"/>
            <person name="Wu L."/>
            <person name="Ma J."/>
        </authorList>
    </citation>
    <scope>NUCLEOTIDE SEQUENCE [LARGE SCALE GENOMIC DNA]</scope>
    <source>
        <strain evidence="4">CCUG 50349</strain>
    </source>
</reference>
<feature type="compositionally biased region" description="Basic and acidic residues" evidence="2">
    <location>
        <begin position="152"/>
        <end position="192"/>
    </location>
</feature>
<proteinExistence type="predicted"/>
<dbReference type="InterPro" id="IPR019734">
    <property type="entry name" value="TPR_rpt"/>
</dbReference>
<dbReference type="RefSeq" id="WP_379738741.1">
    <property type="nucleotide sequence ID" value="NZ_JBHSGW010000003.1"/>
</dbReference>
<dbReference type="EMBL" id="JBHSGW010000003">
    <property type="protein sequence ID" value="MFC4739380.1"/>
    <property type="molecule type" value="Genomic_DNA"/>
</dbReference>
<evidence type="ECO:0000313" key="3">
    <source>
        <dbReference type="EMBL" id="MFC4739380.1"/>
    </source>
</evidence>
<feature type="repeat" description="TPR" evidence="1">
    <location>
        <begin position="93"/>
        <end position="126"/>
    </location>
</feature>
<name>A0ABV9P4P9_9FLAO</name>
<protein>
    <submittedName>
        <fullName evidence="3">Tetratricopeptide repeat protein</fullName>
    </submittedName>
</protein>
<comment type="caution">
    <text evidence="3">The sequence shown here is derived from an EMBL/GenBank/DDBJ whole genome shotgun (WGS) entry which is preliminary data.</text>
</comment>
<dbReference type="PROSITE" id="PS50005">
    <property type="entry name" value="TPR"/>
    <property type="match status" value="1"/>
</dbReference>
<dbReference type="Proteomes" id="UP001595885">
    <property type="component" value="Unassembled WGS sequence"/>
</dbReference>
<keyword evidence="1" id="KW-0802">TPR repeat</keyword>